<dbReference type="InterPro" id="IPR020845">
    <property type="entry name" value="AMP-binding_CS"/>
</dbReference>
<dbReference type="PROSITE" id="PS00455">
    <property type="entry name" value="AMP_BINDING"/>
    <property type="match status" value="1"/>
</dbReference>
<gene>
    <name evidence="5" type="ORF">LMH87_012295</name>
</gene>
<dbReference type="Gene3D" id="3.40.50.12780">
    <property type="entry name" value="N-terminal domain of ligase-like"/>
    <property type="match status" value="1"/>
</dbReference>
<dbReference type="SUPFAM" id="SSF56801">
    <property type="entry name" value="Acetyl-CoA synthetase-like"/>
    <property type="match status" value="1"/>
</dbReference>
<evidence type="ECO:0000256" key="2">
    <source>
        <dbReference type="ARBA" id="ARBA00022598"/>
    </source>
</evidence>
<dbReference type="EMBL" id="JAJHUN010000009">
    <property type="protein sequence ID" value="KAJ4151605.1"/>
    <property type="molecule type" value="Genomic_DNA"/>
</dbReference>
<evidence type="ECO:0000313" key="5">
    <source>
        <dbReference type="EMBL" id="KAJ4151605.1"/>
    </source>
</evidence>
<dbReference type="GeneID" id="80899454"/>
<dbReference type="InterPro" id="IPR042099">
    <property type="entry name" value="ANL_N_sf"/>
</dbReference>
<dbReference type="Proteomes" id="UP001144673">
    <property type="component" value="Chromosome 4"/>
</dbReference>
<keyword evidence="2" id="KW-0436">Ligase</keyword>
<evidence type="ECO:0000256" key="3">
    <source>
        <dbReference type="SAM" id="MobiDB-lite"/>
    </source>
</evidence>
<keyword evidence="6" id="KW-1185">Reference proteome</keyword>
<protein>
    <recommendedName>
        <fullName evidence="4">AMP-dependent synthetase/ligase domain-containing protein</fullName>
    </recommendedName>
</protein>
<dbReference type="KEGG" id="amus:LMH87_012295"/>
<feature type="domain" description="AMP-dependent synthetase/ligase" evidence="4">
    <location>
        <begin position="114"/>
        <end position="485"/>
    </location>
</feature>
<dbReference type="GO" id="GO:0031956">
    <property type="term" value="F:medium-chain fatty acid-CoA ligase activity"/>
    <property type="evidence" value="ECO:0007669"/>
    <property type="project" value="TreeGrafter"/>
</dbReference>
<dbReference type="AlphaFoldDB" id="A0A9W8QDE6"/>
<sequence>MPADMLAFVEGKPAPNPTFKSLWEALNQRASIDPDRPAILSPGQPANLLEELVRPWPTRKGQNDDCSSRNNTTNAIGDGRETRTIRKLTSPACILNYLLSWILPIPAPAAEASYLLWSFAELQRATIRLCAFLRCRRGVQPGATAVFFSGVSAEWALLLSASALNRYTAVTLPNDALKAGNKLLQAQIEALVPSVIVVTTEAEARHVAGSVYTNIAVGISLEKFTADPPSGWISMADIAAETASQGPDYMEAIAAMPDEREHPKRAAFVVCTSGSTGKPKGCPMSAGYVLSALDFLSKQHTPLLPAPVAVVSGVSSQSRCQALTIFSWATGNAAVMDAGESSAETILETLRTCRPVSLSLLVTAVKSIARAPNYSPDAIKSVRFVNLTGSTVTMAILRVAQQTFPSARVLPTFAMTEAAGVAIWTAWYRPPTIDKMHAWRGIAASGVVAPGAALKVIGADGRRPVVRGEVGSLHIRGNSVIENYLGAGDRPGCFYEGEDGRRWFVSGDDAVISEEGFLHVLGRSEYTLRRDNEIVVPCTVENFLETEYHGASTAVVNITSSRGDAGIFAIFEDEILSTSPADIQDCVARKLGWAHRIEGAASLGAVGFQKWPLTQGGKIDYRRLRPAIEEYMAFLSKMQ</sequence>
<dbReference type="PANTHER" id="PTHR43201:SF5">
    <property type="entry name" value="MEDIUM-CHAIN ACYL-COA LIGASE ACSF2, MITOCHONDRIAL"/>
    <property type="match status" value="1"/>
</dbReference>
<organism evidence="5 6">
    <name type="scientific">Akanthomyces muscarius</name>
    <name type="common">Entomopathogenic fungus</name>
    <name type="synonym">Lecanicillium muscarium</name>
    <dbReference type="NCBI Taxonomy" id="2231603"/>
    <lineage>
        <taxon>Eukaryota</taxon>
        <taxon>Fungi</taxon>
        <taxon>Dikarya</taxon>
        <taxon>Ascomycota</taxon>
        <taxon>Pezizomycotina</taxon>
        <taxon>Sordariomycetes</taxon>
        <taxon>Hypocreomycetidae</taxon>
        <taxon>Hypocreales</taxon>
        <taxon>Cordycipitaceae</taxon>
        <taxon>Akanthomyces</taxon>
    </lineage>
</organism>
<dbReference type="PANTHER" id="PTHR43201">
    <property type="entry name" value="ACYL-COA SYNTHETASE"/>
    <property type="match status" value="1"/>
</dbReference>
<dbReference type="InterPro" id="IPR000873">
    <property type="entry name" value="AMP-dep_synth/lig_dom"/>
</dbReference>
<dbReference type="Pfam" id="PF00501">
    <property type="entry name" value="AMP-binding"/>
    <property type="match status" value="1"/>
</dbReference>
<name>A0A9W8QDE6_AKAMU</name>
<feature type="region of interest" description="Disordered" evidence="3">
    <location>
        <begin position="58"/>
        <end position="77"/>
    </location>
</feature>
<evidence type="ECO:0000256" key="1">
    <source>
        <dbReference type="ARBA" id="ARBA00006432"/>
    </source>
</evidence>
<comment type="similarity">
    <text evidence="1">Belongs to the ATP-dependent AMP-binding enzyme family.</text>
</comment>
<comment type="caution">
    <text evidence="5">The sequence shown here is derived from an EMBL/GenBank/DDBJ whole genome shotgun (WGS) entry which is preliminary data.</text>
</comment>
<accession>A0A9W8QDE6</accession>
<reference evidence="5" key="1">
    <citation type="journal article" date="2023" name="Access Microbiol">
        <title>De-novo genome assembly for Akanthomyces muscarius, a biocontrol agent of insect agricultural pests.</title>
        <authorList>
            <person name="Erdos Z."/>
            <person name="Studholme D.J."/>
            <person name="Raymond B."/>
            <person name="Sharma M."/>
        </authorList>
    </citation>
    <scope>NUCLEOTIDE SEQUENCE</scope>
    <source>
        <strain evidence="5">Ve6</strain>
    </source>
</reference>
<evidence type="ECO:0000259" key="4">
    <source>
        <dbReference type="Pfam" id="PF00501"/>
    </source>
</evidence>
<proteinExistence type="inferred from homology"/>
<evidence type="ECO:0000313" key="6">
    <source>
        <dbReference type="Proteomes" id="UP001144673"/>
    </source>
</evidence>
<dbReference type="GO" id="GO:0006631">
    <property type="term" value="P:fatty acid metabolic process"/>
    <property type="evidence" value="ECO:0007669"/>
    <property type="project" value="TreeGrafter"/>
</dbReference>
<dbReference type="RefSeq" id="XP_056053319.1">
    <property type="nucleotide sequence ID" value="XM_056201580.1"/>
</dbReference>